<feature type="region of interest" description="Disordered" evidence="1">
    <location>
        <begin position="707"/>
        <end position="735"/>
    </location>
</feature>
<keyword evidence="2" id="KW-0472">Membrane</keyword>
<evidence type="ECO:0000313" key="4">
    <source>
        <dbReference type="Proteomes" id="UP001175000"/>
    </source>
</evidence>
<dbReference type="EMBL" id="JAULSU010000007">
    <property type="protein sequence ID" value="KAK0611266.1"/>
    <property type="molecule type" value="Genomic_DNA"/>
</dbReference>
<accession>A0AA39T1L8</accession>
<keyword evidence="2" id="KW-0812">Transmembrane</keyword>
<feature type="compositionally biased region" description="Polar residues" evidence="1">
    <location>
        <begin position="654"/>
        <end position="665"/>
    </location>
</feature>
<keyword evidence="2" id="KW-1133">Transmembrane helix</keyword>
<dbReference type="Proteomes" id="UP001175000">
    <property type="component" value="Unassembled WGS sequence"/>
</dbReference>
<proteinExistence type="predicted"/>
<feature type="region of interest" description="Disordered" evidence="1">
    <location>
        <begin position="643"/>
        <end position="670"/>
    </location>
</feature>
<feature type="transmembrane region" description="Helical" evidence="2">
    <location>
        <begin position="46"/>
        <end position="71"/>
    </location>
</feature>
<dbReference type="AlphaFoldDB" id="A0AA39T1L8"/>
<sequence>MSDFNLKRPPPSTAYLLNTPFDMPTGDQRLIRAIAFSDSTGQYVNAGLSVVFTLIFAWLWGLVAAAIIYYAPHRFSRRRLVALVALRNCTDPWSAFIAFSTFTMDSMGCCAQRRRPRRYYAATWQDSLFGFLLVLLSLAVVAGSITMGIRGPPLIQIGRFAPIRADILFFPPVEKLEPAIYRAFRGDPAVRALSSIDLLGAGLRNGKVAIKGSTIADPNGPGYRVTYDYNITGYEFGLKHSGDLKLSVRGACRTEYGWLDEDAPEDVDRYRAFGSSIPKAVFDANLTGPALKFPPRLAFIGWPEAKEEWSQKQAGNVSFAILTTLAHRGSDKERKDDPWYLTENIPAYNDSRGDSITHRVKSGRPALSCWENNTWSCCGGKSVNGNVEFSKEATDYFGVPYVLRDVLARALLTPSIMRIGRNAGMSALSSVVSSPNSIIGTIDAGSSSLLKDMERLILAGYVSALNILSDTTMFEASKEDMKENNLFWDGENSRQKDGADDFVVASPDVQTFNLTGLIIVGVIVVFLLITKLILTLKLTFHTNNTHAYPTDRDIDAIDPHQEVSYSPFNKDRWARFKAFSAVHLLRNTYEAGTGVPEDDWMCSADLPEPSEEKPLRLVHCGKGEYSCAGHIATDPELLGVTTSSAESGKRSRSHSNSITTLSGFQTGYPPPESNFRFPPVTPLTTPPVATSSTWPVQRYRDDVGQNSVPLLPVHRHSSSSGYDGTWRDGPWRDGT</sequence>
<feature type="transmembrane region" description="Helical" evidence="2">
    <location>
        <begin position="127"/>
        <end position="149"/>
    </location>
</feature>
<comment type="caution">
    <text evidence="3">The sequence shown here is derived from an EMBL/GenBank/DDBJ whole genome shotgun (WGS) entry which is preliminary data.</text>
</comment>
<feature type="transmembrane region" description="Helical" evidence="2">
    <location>
        <begin position="514"/>
        <end position="534"/>
    </location>
</feature>
<feature type="compositionally biased region" description="Basic and acidic residues" evidence="1">
    <location>
        <begin position="725"/>
        <end position="735"/>
    </location>
</feature>
<evidence type="ECO:0000313" key="3">
    <source>
        <dbReference type="EMBL" id="KAK0611266.1"/>
    </source>
</evidence>
<gene>
    <name evidence="3" type="ORF">B0T14DRAFT_324472</name>
</gene>
<keyword evidence="4" id="KW-1185">Reference proteome</keyword>
<protein>
    <submittedName>
        <fullName evidence="3">Uncharacterized protein</fullName>
    </submittedName>
</protein>
<organism evidence="3 4">
    <name type="scientific">Immersiella caudata</name>
    <dbReference type="NCBI Taxonomy" id="314043"/>
    <lineage>
        <taxon>Eukaryota</taxon>
        <taxon>Fungi</taxon>
        <taxon>Dikarya</taxon>
        <taxon>Ascomycota</taxon>
        <taxon>Pezizomycotina</taxon>
        <taxon>Sordariomycetes</taxon>
        <taxon>Sordariomycetidae</taxon>
        <taxon>Sordariales</taxon>
        <taxon>Lasiosphaeriaceae</taxon>
        <taxon>Immersiella</taxon>
    </lineage>
</organism>
<evidence type="ECO:0000256" key="1">
    <source>
        <dbReference type="SAM" id="MobiDB-lite"/>
    </source>
</evidence>
<reference evidence="3" key="1">
    <citation type="submission" date="2023-06" db="EMBL/GenBank/DDBJ databases">
        <title>Genome-scale phylogeny and comparative genomics of the fungal order Sordariales.</title>
        <authorList>
            <consortium name="Lawrence Berkeley National Laboratory"/>
            <person name="Hensen N."/>
            <person name="Bonometti L."/>
            <person name="Westerberg I."/>
            <person name="Brannstrom I.O."/>
            <person name="Guillou S."/>
            <person name="Cros-Aarteil S."/>
            <person name="Calhoun S."/>
            <person name="Haridas S."/>
            <person name="Kuo A."/>
            <person name="Mondo S."/>
            <person name="Pangilinan J."/>
            <person name="Riley R."/>
            <person name="Labutti K."/>
            <person name="Andreopoulos B."/>
            <person name="Lipzen A."/>
            <person name="Chen C."/>
            <person name="Yanf M."/>
            <person name="Daum C."/>
            <person name="Ng V."/>
            <person name="Clum A."/>
            <person name="Steindorff A."/>
            <person name="Ohm R."/>
            <person name="Martin F."/>
            <person name="Silar P."/>
            <person name="Natvig D."/>
            <person name="Lalanne C."/>
            <person name="Gautier V."/>
            <person name="Ament-Velasquez S.L."/>
            <person name="Kruys A."/>
            <person name="Hutchinson M.I."/>
            <person name="Powell A.J."/>
            <person name="Barry K."/>
            <person name="Miller A.N."/>
            <person name="Grigoriev I.V."/>
            <person name="Debuchy R."/>
            <person name="Gladieux P."/>
            <person name="Thoren M.H."/>
            <person name="Johannesson H."/>
        </authorList>
    </citation>
    <scope>NUCLEOTIDE SEQUENCE</scope>
    <source>
        <strain evidence="3">CBS 606.72</strain>
    </source>
</reference>
<name>A0AA39T1L8_9PEZI</name>
<evidence type="ECO:0000256" key="2">
    <source>
        <dbReference type="SAM" id="Phobius"/>
    </source>
</evidence>